<proteinExistence type="predicted"/>
<accession>A0A2P2E5H0</accession>
<dbReference type="EMBL" id="BFBB01000012">
    <property type="protein sequence ID" value="GBF52116.1"/>
    <property type="molecule type" value="Genomic_DNA"/>
</dbReference>
<sequence>MIELHFLEYLLTNIETFISEEADLFWKDKLDELDSLLLKFESIESKDGRMELKLRVDTNANTEEEKLFKEFQLFSLVNKKINISIDETNLDENYFTIIDSDFFEELIDIDIPPYFDEKSKYFSLALELYFNFFKYLIRKKFEKIDNSESAIFYYKKIFQLITNLSFQFREIEKSYKDKESLFTENSNSYLFYVTRIYLRRYFIETQFRFQSFIPNEELLSENQINTKLFGKTEDAQFLKIREIAHIYPFLNKLGKIKNNLVELRAQLLKFTLLISEIEQEGDLTHQFLEVRNKYNKAISLLEKTILLNLLADKEFTLTTDLDENNNNLEDRIFEFLNNTISNSNLPNFASILKEKINVELLNHFKELSKKGLLSYSIFISNYLESIIKKPEKFDFTLDEFLKKIFIICANHQSLNQINRLIKDENKYNSFLKYLIQGGISSYGLTVSDQDLFGQTPNFSSVKSTQGGMGELDFVIRKSDASIVTIIEAFILSGLDTNKITTHLKKIFFYDPIGLPFLIFLIYVEDDNIDDSKFIHTYNSYKKYLTETEFPENHSFKYPIIEKPIEKSTGYANQKLIITKHKRMDTIIEIAHLVYKIW</sequence>
<keyword evidence="2" id="KW-1185">Reference proteome</keyword>
<comment type="caution">
    <text evidence="1">The sequence shown here is derived from an EMBL/GenBank/DDBJ whole genome shotgun (WGS) entry which is preliminary data.</text>
</comment>
<reference evidence="1 2" key="1">
    <citation type="submission" date="2018-02" db="EMBL/GenBank/DDBJ databases">
        <title>Novel Leptospira species isolated from soil and water in Japan.</title>
        <authorList>
            <person name="Nakao R."/>
            <person name="Masuzawa T."/>
        </authorList>
    </citation>
    <scope>NUCLEOTIDE SEQUENCE [LARGE SCALE GENOMIC DNA]</scope>
    <source>
        <strain evidence="1 2">YH101</strain>
    </source>
</reference>
<evidence type="ECO:0000313" key="2">
    <source>
        <dbReference type="Proteomes" id="UP000245133"/>
    </source>
</evidence>
<protein>
    <submittedName>
        <fullName evidence="1">Uncharacterized protein</fullName>
    </submittedName>
</protein>
<gene>
    <name evidence="1" type="ORF">LPTSP4_36540</name>
</gene>
<name>A0A2P2E5H0_9LEPT</name>
<evidence type="ECO:0000313" key="1">
    <source>
        <dbReference type="EMBL" id="GBF52116.1"/>
    </source>
</evidence>
<organism evidence="1 2">
    <name type="scientific">Leptospira ryugenii</name>
    <dbReference type="NCBI Taxonomy" id="1917863"/>
    <lineage>
        <taxon>Bacteria</taxon>
        <taxon>Pseudomonadati</taxon>
        <taxon>Spirochaetota</taxon>
        <taxon>Spirochaetia</taxon>
        <taxon>Leptospirales</taxon>
        <taxon>Leptospiraceae</taxon>
        <taxon>Leptospira</taxon>
    </lineage>
</organism>
<dbReference type="RefSeq" id="WP_108978524.1">
    <property type="nucleotide sequence ID" value="NZ_BFBB01000012.1"/>
</dbReference>
<dbReference type="Proteomes" id="UP000245133">
    <property type="component" value="Unassembled WGS sequence"/>
</dbReference>
<dbReference type="AlphaFoldDB" id="A0A2P2E5H0"/>